<keyword evidence="1 2" id="KW-0732">Signal</keyword>
<dbReference type="AlphaFoldDB" id="A0AAV5QGA0"/>
<dbReference type="Proteomes" id="UP001360560">
    <property type="component" value="Unassembled WGS sequence"/>
</dbReference>
<dbReference type="EMBL" id="BTFZ01000002">
    <property type="protein sequence ID" value="GMM33631.1"/>
    <property type="molecule type" value="Genomic_DNA"/>
</dbReference>
<accession>A0AAV5QGA0</accession>
<gene>
    <name evidence="4" type="ORF">DASC09_009560</name>
</gene>
<dbReference type="RefSeq" id="XP_064850631.1">
    <property type="nucleotide sequence ID" value="XM_064994559.1"/>
</dbReference>
<feature type="chain" id="PRO_5043338464" description="RlpA-like protein double-psi beta-barrel domain-containing protein" evidence="2">
    <location>
        <begin position="16"/>
        <end position="203"/>
    </location>
</feature>
<organism evidence="4 5">
    <name type="scientific">Saccharomycopsis crataegensis</name>
    <dbReference type="NCBI Taxonomy" id="43959"/>
    <lineage>
        <taxon>Eukaryota</taxon>
        <taxon>Fungi</taxon>
        <taxon>Dikarya</taxon>
        <taxon>Ascomycota</taxon>
        <taxon>Saccharomycotina</taxon>
        <taxon>Saccharomycetes</taxon>
        <taxon>Saccharomycopsidaceae</taxon>
        <taxon>Saccharomycopsis</taxon>
    </lineage>
</organism>
<evidence type="ECO:0000259" key="3">
    <source>
        <dbReference type="Pfam" id="PF03330"/>
    </source>
</evidence>
<dbReference type="PANTHER" id="PTHR31836:SF28">
    <property type="entry name" value="SRCR DOMAIN-CONTAINING PROTEIN-RELATED"/>
    <property type="match status" value="1"/>
</dbReference>
<name>A0AAV5QGA0_9ASCO</name>
<dbReference type="SUPFAM" id="SSF50685">
    <property type="entry name" value="Barwin-like endoglucanases"/>
    <property type="match status" value="1"/>
</dbReference>
<evidence type="ECO:0000256" key="2">
    <source>
        <dbReference type="SAM" id="SignalP"/>
    </source>
</evidence>
<evidence type="ECO:0000313" key="5">
    <source>
        <dbReference type="Proteomes" id="UP001360560"/>
    </source>
</evidence>
<dbReference type="InterPro" id="IPR009009">
    <property type="entry name" value="RlpA-like_DPBB"/>
</dbReference>
<evidence type="ECO:0000313" key="4">
    <source>
        <dbReference type="EMBL" id="GMM33631.1"/>
    </source>
</evidence>
<feature type="signal peptide" evidence="2">
    <location>
        <begin position="1"/>
        <end position="15"/>
    </location>
</feature>
<proteinExistence type="predicted"/>
<dbReference type="InterPro" id="IPR051477">
    <property type="entry name" value="Expansin_CellWall"/>
</dbReference>
<dbReference type="PANTHER" id="PTHR31836">
    <property type="match status" value="1"/>
</dbReference>
<keyword evidence="5" id="KW-1185">Reference proteome</keyword>
<comment type="caution">
    <text evidence="4">The sequence shown here is derived from an EMBL/GenBank/DDBJ whole genome shotgun (WGS) entry which is preliminary data.</text>
</comment>
<feature type="domain" description="RlpA-like protein double-psi beta-barrel" evidence="3">
    <location>
        <begin position="135"/>
        <end position="199"/>
    </location>
</feature>
<dbReference type="Gene3D" id="2.40.40.10">
    <property type="entry name" value="RlpA-like domain"/>
    <property type="match status" value="1"/>
</dbReference>
<dbReference type="GeneID" id="90071610"/>
<dbReference type="Pfam" id="PF03330">
    <property type="entry name" value="DPBB_1"/>
    <property type="match status" value="1"/>
</dbReference>
<dbReference type="InterPro" id="IPR036908">
    <property type="entry name" value="RlpA-like_sf"/>
</dbReference>
<dbReference type="CDD" id="cd22191">
    <property type="entry name" value="DPBB_RlpA_EXP_N-like"/>
    <property type="match status" value="1"/>
</dbReference>
<reference evidence="4 5" key="1">
    <citation type="journal article" date="2023" name="Elife">
        <title>Identification of key yeast species and microbe-microbe interactions impacting larval growth of Drosophila in the wild.</title>
        <authorList>
            <person name="Mure A."/>
            <person name="Sugiura Y."/>
            <person name="Maeda R."/>
            <person name="Honda K."/>
            <person name="Sakurai N."/>
            <person name="Takahashi Y."/>
            <person name="Watada M."/>
            <person name="Katoh T."/>
            <person name="Gotoh A."/>
            <person name="Gotoh Y."/>
            <person name="Taniguchi I."/>
            <person name="Nakamura K."/>
            <person name="Hayashi T."/>
            <person name="Katayama T."/>
            <person name="Uemura T."/>
            <person name="Hattori Y."/>
        </authorList>
    </citation>
    <scope>NUCLEOTIDE SEQUENCE [LARGE SCALE GENOMIC DNA]</scope>
    <source>
        <strain evidence="4 5">SC-9</strain>
    </source>
</reference>
<evidence type="ECO:0000256" key="1">
    <source>
        <dbReference type="ARBA" id="ARBA00022729"/>
    </source>
</evidence>
<protein>
    <recommendedName>
        <fullName evidence="3">RlpA-like protein double-psi beta-barrel domain-containing protein</fullName>
    </recommendedName>
</protein>
<sequence length="203" mass="21006">MLAKSLLLLVIPALAEVVYETITETVTPTVYETITVTDGVTPESLTAYKSSSHSSSITTHYTPASSFSTSYLTSSSAKASSVFSSAATSASASASSSGSTHSGDATYYSPSVGIGACGNQNSDSELVCALPHTLYDATRTTNQGESSYCGKSLTVKYGEKSVTVKVVDMCPGCAGDSLDLSPAAFTHLAEESVGRIKVTWSFD</sequence>